<dbReference type="KEGG" id="meiy:MIN45_P1393"/>
<dbReference type="PRINTS" id="PR00111">
    <property type="entry name" value="ABHYDROLASE"/>
</dbReference>
<protein>
    <recommendedName>
        <fullName evidence="5 11">Proline iminopeptidase</fullName>
        <shortName evidence="11">PIP</shortName>
        <ecNumber evidence="4 11">3.4.11.5</ecNumber>
    </recommendedName>
    <alternativeName>
        <fullName evidence="10 11">Prolyl aminopeptidase</fullName>
    </alternativeName>
</protein>
<evidence type="ECO:0000256" key="11">
    <source>
        <dbReference type="PIRNR" id="PIRNR006431"/>
    </source>
</evidence>
<keyword evidence="8 11" id="KW-0645">Protease</keyword>
<dbReference type="Gene3D" id="3.40.50.1820">
    <property type="entry name" value="alpha/beta hydrolase"/>
    <property type="match status" value="1"/>
</dbReference>
<dbReference type="GO" id="GO:0005737">
    <property type="term" value="C:cytoplasm"/>
    <property type="evidence" value="ECO:0007669"/>
    <property type="project" value="UniProtKB-SubCell"/>
</dbReference>
<keyword evidence="16" id="KW-1185">Reference proteome</keyword>
<dbReference type="PANTHER" id="PTHR43722">
    <property type="entry name" value="PROLINE IMINOPEPTIDASE"/>
    <property type="match status" value="1"/>
</dbReference>
<proteinExistence type="inferred from homology"/>
<dbReference type="InterPro" id="IPR005944">
    <property type="entry name" value="Pro_iminopeptidase"/>
</dbReference>
<dbReference type="GO" id="GO:0004177">
    <property type="term" value="F:aminopeptidase activity"/>
    <property type="evidence" value="ECO:0007669"/>
    <property type="project" value="UniProtKB-UniRule"/>
</dbReference>
<evidence type="ECO:0000256" key="7">
    <source>
        <dbReference type="ARBA" id="ARBA00022490"/>
    </source>
</evidence>
<sequence length="327" mass="36975">MGPLSQLDYNIPMKTLYPPIEPYATHWLEADGHRIYYEECGNPDGLPVLFLHGGPGSGCRPDHRRFFDPARWRIVLLDQRGSGRSEPQGELRDNDTGKLLEDLEAIRTRLGISRWAVSGGSWGAALALLYAQKHPERVLGLILRGVFLARPYDLDWFIRDGVKRIYPDHWHQLVSSLPVSGWNDLIQGMYKAVTGGNEALQHRVVEAWARWSNAVTLGRDFDPDKLPDPESALPKVKIELHYAAHRYFLDDNRILHDCRYIRHIPATIVHGRWDLVCPLEAAFVLKRQLPGAELRVLENAGHIAAGEEMIDALVDAADRLAERLSAP</sequence>
<dbReference type="PANTHER" id="PTHR43722:SF1">
    <property type="entry name" value="PROLINE IMINOPEPTIDASE"/>
    <property type="match status" value="1"/>
</dbReference>
<keyword evidence="6 11" id="KW-0031">Aminopeptidase</keyword>
<dbReference type="InterPro" id="IPR002410">
    <property type="entry name" value="Peptidase_S33"/>
</dbReference>
<feature type="active site" description="Nucleophile" evidence="12">
    <location>
        <position position="121"/>
    </location>
</feature>
<feature type="domain" description="AB hydrolase-1" evidence="14">
    <location>
        <begin position="47"/>
        <end position="305"/>
    </location>
</feature>
<comment type="subcellular location">
    <subcellularLocation>
        <location evidence="2 11">Cytoplasm</location>
    </subcellularLocation>
</comment>
<dbReference type="InterPro" id="IPR000073">
    <property type="entry name" value="AB_hydrolase_1"/>
</dbReference>
<keyword evidence="7 11" id="KW-0963">Cytoplasm</keyword>
<evidence type="ECO:0000313" key="15">
    <source>
        <dbReference type="EMBL" id="BCX89023.1"/>
    </source>
</evidence>
<dbReference type="EC" id="3.4.11.5" evidence="4 11"/>
<dbReference type="SUPFAM" id="SSF53474">
    <property type="entry name" value="alpha/beta-Hydrolases"/>
    <property type="match status" value="1"/>
</dbReference>
<dbReference type="Pfam" id="PF00561">
    <property type="entry name" value="Abhydrolase_1"/>
    <property type="match status" value="1"/>
</dbReference>
<evidence type="ECO:0000256" key="4">
    <source>
        <dbReference type="ARBA" id="ARBA00012568"/>
    </source>
</evidence>
<accession>A0AAU9BZJ1</accession>
<evidence type="ECO:0000256" key="8">
    <source>
        <dbReference type="ARBA" id="ARBA00022670"/>
    </source>
</evidence>
<dbReference type="PIRSF" id="PIRSF006431">
    <property type="entry name" value="Pept_S33"/>
    <property type="match status" value="1"/>
</dbReference>
<dbReference type="Proteomes" id="UP001321450">
    <property type="component" value="Chromosome"/>
</dbReference>
<dbReference type="PRINTS" id="PR00793">
    <property type="entry name" value="PROAMNOPTASE"/>
</dbReference>
<comment type="catalytic activity">
    <reaction evidence="1 11 13">
        <text>Release of N-terminal proline from a peptide.</text>
        <dbReference type="EC" id="3.4.11.5"/>
    </reaction>
</comment>
<name>A0AAU9BZJ1_9GAMM</name>
<evidence type="ECO:0000256" key="5">
    <source>
        <dbReference type="ARBA" id="ARBA00021843"/>
    </source>
</evidence>
<evidence type="ECO:0000256" key="9">
    <source>
        <dbReference type="ARBA" id="ARBA00022801"/>
    </source>
</evidence>
<keyword evidence="9 11" id="KW-0378">Hydrolase</keyword>
<dbReference type="EMBL" id="AP024718">
    <property type="protein sequence ID" value="BCX89023.1"/>
    <property type="molecule type" value="Genomic_DNA"/>
</dbReference>
<gene>
    <name evidence="15" type="ORF">MIN45_P1393</name>
</gene>
<organism evidence="15 16">
    <name type="scientific">Methylomarinovum tepidoasis</name>
    <dbReference type="NCBI Taxonomy" id="2840183"/>
    <lineage>
        <taxon>Bacteria</taxon>
        <taxon>Pseudomonadati</taxon>
        <taxon>Pseudomonadota</taxon>
        <taxon>Gammaproteobacteria</taxon>
        <taxon>Methylococcales</taxon>
        <taxon>Methylothermaceae</taxon>
        <taxon>Methylomarinovum</taxon>
    </lineage>
</organism>
<evidence type="ECO:0000259" key="14">
    <source>
        <dbReference type="Pfam" id="PF00561"/>
    </source>
</evidence>
<evidence type="ECO:0000256" key="6">
    <source>
        <dbReference type="ARBA" id="ARBA00022438"/>
    </source>
</evidence>
<comment type="similarity">
    <text evidence="3 11 13">Belongs to the peptidase S33 family.</text>
</comment>
<evidence type="ECO:0000256" key="12">
    <source>
        <dbReference type="PIRSR" id="PIRSR006431-1"/>
    </source>
</evidence>
<evidence type="ECO:0000313" key="16">
    <source>
        <dbReference type="Proteomes" id="UP001321450"/>
    </source>
</evidence>
<dbReference type="AlphaFoldDB" id="A0AAU9BZJ1"/>
<dbReference type="GO" id="GO:0006508">
    <property type="term" value="P:proteolysis"/>
    <property type="evidence" value="ECO:0007669"/>
    <property type="project" value="UniProtKB-KW"/>
</dbReference>
<feature type="active site" description="Proton donor" evidence="12">
    <location>
        <position position="302"/>
    </location>
</feature>
<evidence type="ECO:0000256" key="13">
    <source>
        <dbReference type="RuleBase" id="RU003421"/>
    </source>
</evidence>
<evidence type="ECO:0000256" key="10">
    <source>
        <dbReference type="ARBA" id="ARBA00029605"/>
    </source>
</evidence>
<evidence type="ECO:0000256" key="3">
    <source>
        <dbReference type="ARBA" id="ARBA00010088"/>
    </source>
</evidence>
<dbReference type="NCBIfam" id="TIGR01249">
    <property type="entry name" value="pro_imino_pep_1"/>
    <property type="match status" value="1"/>
</dbReference>
<dbReference type="InterPro" id="IPR029058">
    <property type="entry name" value="AB_hydrolase_fold"/>
</dbReference>
<evidence type="ECO:0000256" key="2">
    <source>
        <dbReference type="ARBA" id="ARBA00004496"/>
    </source>
</evidence>
<feature type="active site" evidence="12">
    <location>
        <position position="274"/>
    </location>
</feature>
<evidence type="ECO:0000256" key="1">
    <source>
        <dbReference type="ARBA" id="ARBA00001585"/>
    </source>
</evidence>
<reference evidence="16" key="1">
    <citation type="journal article" date="2024" name="Int. J. Syst. Evol. Microbiol.">
        <title>Methylomarinovum tepidoasis sp. nov., a moderately thermophilic methanotroph of the family Methylothermaceae isolated from a deep-sea hydrothermal field.</title>
        <authorList>
            <person name="Hirayama H."/>
            <person name="Takaki Y."/>
            <person name="Abe M."/>
            <person name="Miyazaki M."/>
            <person name="Uematsu K."/>
            <person name="Matsui Y."/>
            <person name="Takai K."/>
        </authorList>
    </citation>
    <scope>NUCLEOTIDE SEQUENCE [LARGE SCALE GENOMIC DNA]</scope>
    <source>
        <strain evidence="16">IN45</strain>
    </source>
</reference>